<comment type="similarity">
    <text evidence="1">Belongs to the short-chain dehydrogenases/reductases (SDR) family.</text>
</comment>
<dbReference type="Gene3D" id="3.40.50.720">
    <property type="entry name" value="NAD(P)-binding Rossmann-like Domain"/>
    <property type="match status" value="1"/>
</dbReference>
<evidence type="ECO:0000313" key="2">
    <source>
        <dbReference type="EMBL" id="SNB82167.1"/>
    </source>
</evidence>
<dbReference type="InterPro" id="IPR002347">
    <property type="entry name" value="SDR_fam"/>
</dbReference>
<dbReference type="Proteomes" id="UP000198418">
    <property type="component" value="Unassembled WGS sequence"/>
</dbReference>
<dbReference type="PRINTS" id="PR00081">
    <property type="entry name" value="GDHRDH"/>
</dbReference>
<evidence type="ECO:0000313" key="3">
    <source>
        <dbReference type="Proteomes" id="UP000198418"/>
    </source>
</evidence>
<organism evidence="2 3">
    <name type="scientific">Rhodoblastus acidophilus</name>
    <name type="common">Rhodopseudomonas acidophila</name>
    <dbReference type="NCBI Taxonomy" id="1074"/>
    <lineage>
        <taxon>Bacteria</taxon>
        <taxon>Pseudomonadati</taxon>
        <taxon>Pseudomonadota</taxon>
        <taxon>Alphaproteobacteria</taxon>
        <taxon>Hyphomicrobiales</taxon>
        <taxon>Rhodoblastaceae</taxon>
        <taxon>Rhodoblastus</taxon>
    </lineage>
</organism>
<reference evidence="3" key="1">
    <citation type="submission" date="2017-06" db="EMBL/GenBank/DDBJ databases">
        <authorList>
            <person name="Varghese N."/>
            <person name="Submissions S."/>
        </authorList>
    </citation>
    <scope>NUCLEOTIDE SEQUENCE [LARGE SCALE GENOMIC DNA]</scope>
    <source>
        <strain evidence="3">DSM 137</strain>
    </source>
</reference>
<sequence>MQIEFKGKTAIVMGSTSGIGFAIGLGLVRSDARVILNGRKEARLNEAVARMRALAPGAEISGPAADLATTKGVDACISAAGSADIVVNNLGAFKPKPFGEITDADWLRFFETNVLSGIRLSRHYLLAMI</sequence>
<accession>A0A212SA55</accession>
<proteinExistence type="inferred from homology"/>
<dbReference type="SUPFAM" id="SSF51735">
    <property type="entry name" value="NAD(P)-binding Rossmann-fold domains"/>
    <property type="match status" value="1"/>
</dbReference>
<name>A0A212SA55_RHOAC</name>
<gene>
    <name evidence="2" type="ORF">SAMN06265338_11824</name>
</gene>
<dbReference type="InterPro" id="IPR036291">
    <property type="entry name" value="NAD(P)-bd_dom_sf"/>
</dbReference>
<dbReference type="InterPro" id="IPR050259">
    <property type="entry name" value="SDR"/>
</dbReference>
<evidence type="ECO:0000256" key="1">
    <source>
        <dbReference type="ARBA" id="ARBA00006484"/>
    </source>
</evidence>
<dbReference type="PANTHER" id="PTHR42879">
    <property type="entry name" value="3-OXOACYL-(ACYL-CARRIER-PROTEIN) REDUCTASE"/>
    <property type="match status" value="1"/>
</dbReference>
<dbReference type="PANTHER" id="PTHR42879:SF6">
    <property type="entry name" value="NADPH-DEPENDENT REDUCTASE BACG"/>
    <property type="match status" value="1"/>
</dbReference>
<dbReference type="AlphaFoldDB" id="A0A212SA55"/>
<keyword evidence="3" id="KW-1185">Reference proteome</keyword>
<dbReference type="EMBL" id="FYDG01000018">
    <property type="protein sequence ID" value="SNB82167.1"/>
    <property type="molecule type" value="Genomic_DNA"/>
</dbReference>
<dbReference type="Pfam" id="PF00106">
    <property type="entry name" value="adh_short"/>
    <property type="match status" value="1"/>
</dbReference>
<protein>
    <submittedName>
        <fullName evidence="2">Short chain dehydrogenase</fullName>
    </submittedName>
</protein>